<accession>A0A9Q1AYQ5</accession>
<comment type="caution">
    <text evidence="1">The sequence shown here is derived from an EMBL/GenBank/DDBJ whole genome shotgun (WGS) entry which is preliminary data.</text>
</comment>
<sequence length="63" mass="7027">MATLCFQNSTSALWALPRAVSSIPSADGFLPLRLSREAPILRSVPSWQESRTSERRRLGLREG</sequence>
<evidence type="ECO:0000313" key="1">
    <source>
        <dbReference type="EMBL" id="KAJ7319865.1"/>
    </source>
</evidence>
<evidence type="ECO:0000313" key="2">
    <source>
        <dbReference type="Proteomes" id="UP001142489"/>
    </source>
</evidence>
<keyword evidence="2" id="KW-1185">Reference proteome</keyword>
<organism evidence="1 2">
    <name type="scientific">Phrynocephalus forsythii</name>
    <dbReference type="NCBI Taxonomy" id="171643"/>
    <lineage>
        <taxon>Eukaryota</taxon>
        <taxon>Metazoa</taxon>
        <taxon>Chordata</taxon>
        <taxon>Craniata</taxon>
        <taxon>Vertebrata</taxon>
        <taxon>Euteleostomi</taxon>
        <taxon>Lepidosauria</taxon>
        <taxon>Squamata</taxon>
        <taxon>Bifurcata</taxon>
        <taxon>Unidentata</taxon>
        <taxon>Episquamata</taxon>
        <taxon>Toxicofera</taxon>
        <taxon>Iguania</taxon>
        <taxon>Acrodonta</taxon>
        <taxon>Agamidae</taxon>
        <taxon>Agaminae</taxon>
        <taxon>Phrynocephalus</taxon>
    </lineage>
</organism>
<proteinExistence type="predicted"/>
<feature type="non-terminal residue" evidence="1">
    <location>
        <position position="1"/>
    </location>
</feature>
<gene>
    <name evidence="1" type="ORF">JRQ81_019376</name>
</gene>
<dbReference type="AlphaFoldDB" id="A0A9Q1AYQ5"/>
<dbReference type="Proteomes" id="UP001142489">
    <property type="component" value="Unassembled WGS sequence"/>
</dbReference>
<reference evidence="1" key="1">
    <citation type="journal article" date="2023" name="DNA Res.">
        <title>Chromosome-level genome assembly of Phrynocephalus forsythii using third-generation DNA sequencing and Hi-C analysis.</title>
        <authorList>
            <person name="Qi Y."/>
            <person name="Zhao W."/>
            <person name="Zhao Y."/>
            <person name="Niu C."/>
            <person name="Cao S."/>
            <person name="Zhang Y."/>
        </authorList>
    </citation>
    <scope>NUCLEOTIDE SEQUENCE</scope>
    <source>
        <tissue evidence="1">Muscle</tissue>
    </source>
</reference>
<dbReference type="EMBL" id="JAPFRF010000010">
    <property type="protein sequence ID" value="KAJ7319865.1"/>
    <property type="molecule type" value="Genomic_DNA"/>
</dbReference>
<name>A0A9Q1AYQ5_9SAUR</name>
<protein>
    <submittedName>
        <fullName evidence="1">Uncharacterized protein</fullName>
    </submittedName>
</protein>